<keyword evidence="3" id="KW-1185">Reference proteome</keyword>
<dbReference type="STRING" id="1423812.FD20_GL001027"/>
<evidence type="ECO:0000256" key="1">
    <source>
        <dbReference type="SAM" id="MobiDB-lite"/>
    </source>
</evidence>
<reference evidence="2 3" key="1">
    <citation type="journal article" date="2015" name="Genome Announc.">
        <title>Expanding the biotechnology potential of lactobacilli through comparative genomics of 213 strains and associated genera.</title>
        <authorList>
            <person name="Sun Z."/>
            <person name="Harris H.M."/>
            <person name="McCann A."/>
            <person name="Guo C."/>
            <person name="Argimon S."/>
            <person name="Zhang W."/>
            <person name="Yang X."/>
            <person name="Jeffery I.B."/>
            <person name="Cooney J.C."/>
            <person name="Kagawa T.F."/>
            <person name="Liu W."/>
            <person name="Song Y."/>
            <person name="Salvetti E."/>
            <person name="Wrobel A."/>
            <person name="Rasinkangas P."/>
            <person name="Parkhill J."/>
            <person name="Rea M.C."/>
            <person name="O'Sullivan O."/>
            <person name="Ritari J."/>
            <person name="Douillard F.P."/>
            <person name="Paul Ross R."/>
            <person name="Yang R."/>
            <person name="Briner A.E."/>
            <person name="Felis G.E."/>
            <person name="de Vos W.M."/>
            <person name="Barrangou R."/>
            <person name="Klaenhammer T.R."/>
            <person name="Caufield P.W."/>
            <person name="Cui Y."/>
            <person name="Zhang H."/>
            <person name="O'Toole P.W."/>
        </authorList>
    </citation>
    <scope>NUCLEOTIDE SEQUENCE [LARGE SCALE GENOMIC DNA]</scope>
    <source>
        <strain evidence="2 3">DSM 19971</strain>
    </source>
</reference>
<evidence type="ECO:0008006" key="4">
    <source>
        <dbReference type="Google" id="ProtNLM"/>
    </source>
</evidence>
<proteinExistence type="predicted"/>
<dbReference type="PATRIC" id="fig|1423812.3.peg.1094"/>
<comment type="caution">
    <text evidence="2">The sequence shown here is derived from an EMBL/GenBank/DDBJ whole genome shotgun (WGS) entry which is preliminary data.</text>
</comment>
<evidence type="ECO:0000313" key="3">
    <source>
        <dbReference type="Proteomes" id="UP000051155"/>
    </source>
</evidence>
<organism evidence="2 3">
    <name type="scientific">Liquorilactobacillus uvarum DSM 19971</name>
    <dbReference type="NCBI Taxonomy" id="1423812"/>
    <lineage>
        <taxon>Bacteria</taxon>
        <taxon>Bacillati</taxon>
        <taxon>Bacillota</taxon>
        <taxon>Bacilli</taxon>
        <taxon>Lactobacillales</taxon>
        <taxon>Lactobacillaceae</taxon>
        <taxon>Liquorilactobacillus</taxon>
    </lineage>
</organism>
<feature type="region of interest" description="Disordered" evidence="1">
    <location>
        <begin position="1"/>
        <end position="32"/>
    </location>
</feature>
<dbReference type="AlphaFoldDB" id="A0A0R1PWB6"/>
<accession>A0A0R1PWB6</accession>
<dbReference type="OrthoDB" id="32458at2"/>
<protein>
    <recommendedName>
        <fullName evidence="4">YdhG-like domain-containing protein</fullName>
    </recommendedName>
</protein>
<dbReference type="EMBL" id="AZEG01000020">
    <property type="protein sequence ID" value="KRL36806.1"/>
    <property type="molecule type" value="Genomic_DNA"/>
</dbReference>
<dbReference type="SUPFAM" id="SSF159888">
    <property type="entry name" value="YdhG-like"/>
    <property type="match status" value="1"/>
</dbReference>
<name>A0A0R1PWB6_9LACO</name>
<gene>
    <name evidence="2" type="ORF">FD20_GL001027</name>
</gene>
<feature type="compositionally biased region" description="Basic and acidic residues" evidence="1">
    <location>
        <begin position="8"/>
        <end position="27"/>
    </location>
</feature>
<evidence type="ECO:0000313" key="2">
    <source>
        <dbReference type="EMBL" id="KRL36806.1"/>
    </source>
</evidence>
<dbReference type="Proteomes" id="UP000051155">
    <property type="component" value="Unassembled WGS sequence"/>
</dbReference>
<sequence length="143" mass="16330">MVKQSFSDFEREAMRERAREIRNEQGKKKNPSADLLEKIAEMPENEAFIASQLDLLVQKLAPQLHPKTWYGMPAYANDDGKVVLFFQTASKFKTRYNTLGFNDNAILDDGDMWPTAYALNVWNEKISGQVGALIKKATQKDNK</sequence>
<dbReference type="RefSeq" id="WP_057737911.1">
    <property type="nucleotide sequence ID" value="NZ_AZEG01000020.1"/>
</dbReference>